<dbReference type="EMBL" id="BMWY01000020">
    <property type="protein sequence ID" value="GGZ65452.1"/>
    <property type="molecule type" value="Genomic_DNA"/>
</dbReference>
<dbReference type="InterPro" id="IPR004919">
    <property type="entry name" value="GmrSD_N"/>
</dbReference>
<evidence type="ECO:0000259" key="1">
    <source>
        <dbReference type="Pfam" id="PF03235"/>
    </source>
</evidence>
<feature type="domain" description="GmrSD restriction endonucleases N-terminal" evidence="1">
    <location>
        <begin position="10"/>
        <end position="266"/>
    </location>
</feature>
<reference evidence="3" key="1">
    <citation type="journal article" date="2019" name="Int. J. Syst. Evol. Microbiol.">
        <title>The Global Catalogue of Microorganisms (GCM) 10K type strain sequencing project: providing services to taxonomists for standard genome sequencing and annotation.</title>
        <authorList>
            <consortium name="The Broad Institute Genomics Platform"/>
            <consortium name="The Broad Institute Genome Sequencing Center for Infectious Disease"/>
            <person name="Wu L."/>
            <person name="Ma J."/>
        </authorList>
    </citation>
    <scope>NUCLEOTIDE SEQUENCE [LARGE SCALE GENOMIC DNA]</scope>
    <source>
        <strain evidence="3">KCTC 12708</strain>
    </source>
</reference>
<dbReference type="PANTHER" id="PTHR37292">
    <property type="entry name" value="VNG6097C"/>
    <property type="match status" value="1"/>
</dbReference>
<name>A0ABQ3C2G5_9FLAO</name>
<evidence type="ECO:0000313" key="3">
    <source>
        <dbReference type="Proteomes" id="UP000615593"/>
    </source>
</evidence>
<dbReference type="Pfam" id="PF03235">
    <property type="entry name" value="GmrSD_N"/>
    <property type="match status" value="1"/>
</dbReference>
<gene>
    <name evidence="2" type="ORF">GCM10008088_28390</name>
</gene>
<comment type="caution">
    <text evidence="2">The sequence shown here is derived from an EMBL/GenBank/DDBJ whole genome shotgun (WGS) entry which is preliminary data.</text>
</comment>
<dbReference type="PANTHER" id="PTHR37292:SF2">
    <property type="entry name" value="DUF262 DOMAIN-CONTAINING PROTEIN"/>
    <property type="match status" value="1"/>
</dbReference>
<sequence length="582" mass="68457">MGQFRDVSIKNVIEDLNQSYFLPDIQREYVWLRKAKEKKIEQLFDSILRGYPIGSFLFWKLKKDDIETNKDAKEDSDKLNFQLYKFIENYDERKTHNEKVNIEQINSDDLSIVLDGQQRLTSLYIGLKGTRTLKKPKAWWDNPNAFEEKQLFLNLRYKPNEENPDDNFDFDFLRKNAVPKTDENNYWFKVGEILELGSIVGYARENNLSDSEAEILEKLKDAFCTKSLISYFEETEKNLDKVLKIFIRVNSGGTQLSYSDLLMSILTANFSTDIRDLMNKFVDSLKERGFGVMGRDQVLKTCLLLTESNHIFQLKNFSKSNINKIEDNWEEITETIFKATKLLKEFGYTNQLSSAYILSAVAYFIFKKKNITHEDKTELLKFVRNAQITSYFTTSLDGKLEVVAKIIRTAEDFETVNRKLTTSKVQPLKISSDDIDRMMDFQYGNPAILPILQILYPNLDYKNSTFHIDHIYPKSKFKAKNEELAEDYLTEANFLYNLQLLQGEENLTKKAKDPELWLSEHFSDNKEQIKAYKQRNYIDEDFELKWSGIKEFDDYRTEKIKSKLKEILLTDKEMPVPNKELR</sequence>
<evidence type="ECO:0000313" key="2">
    <source>
        <dbReference type="EMBL" id="GGZ65452.1"/>
    </source>
</evidence>
<dbReference type="Proteomes" id="UP000615593">
    <property type="component" value="Unassembled WGS sequence"/>
</dbReference>
<proteinExistence type="predicted"/>
<accession>A0ABQ3C2G5</accession>
<protein>
    <recommendedName>
        <fullName evidence="1">GmrSD restriction endonucleases N-terminal domain-containing protein</fullName>
    </recommendedName>
</protein>
<dbReference type="RefSeq" id="WP_051191392.1">
    <property type="nucleotide sequence ID" value="NZ_BMWY01000020.1"/>
</dbReference>
<organism evidence="2 3">
    <name type="scientific">Mesonia mobilis</name>
    <dbReference type="NCBI Taxonomy" id="369791"/>
    <lineage>
        <taxon>Bacteria</taxon>
        <taxon>Pseudomonadati</taxon>
        <taxon>Bacteroidota</taxon>
        <taxon>Flavobacteriia</taxon>
        <taxon>Flavobacteriales</taxon>
        <taxon>Flavobacteriaceae</taxon>
        <taxon>Mesonia</taxon>
    </lineage>
</organism>
<keyword evidence="3" id="KW-1185">Reference proteome</keyword>
<dbReference type="GeneID" id="94370502"/>